<keyword evidence="1" id="KW-0493">Microtubule</keyword>
<keyword evidence="1" id="KW-0813">Transport</keyword>
<dbReference type="SUPFAM" id="SSF54648">
    <property type="entry name" value="DLC"/>
    <property type="match status" value="1"/>
</dbReference>
<organism evidence="2 3">
    <name type="scientific">Hanseniaspora valbyensis NRRL Y-1626</name>
    <dbReference type="NCBI Taxonomy" id="766949"/>
    <lineage>
        <taxon>Eukaryota</taxon>
        <taxon>Fungi</taxon>
        <taxon>Dikarya</taxon>
        <taxon>Ascomycota</taxon>
        <taxon>Saccharomycotina</taxon>
        <taxon>Saccharomycetes</taxon>
        <taxon>Saccharomycodales</taxon>
        <taxon>Saccharomycodaceae</taxon>
        <taxon>Hanseniaspora</taxon>
    </lineage>
</organism>
<dbReference type="OrthoDB" id="10033309at2759"/>
<keyword evidence="1" id="KW-0206">Cytoskeleton</keyword>
<proteinExistence type="inferred from homology"/>
<dbReference type="SMART" id="SM01375">
    <property type="entry name" value="Dynein_light"/>
    <property type="match status" value="1"/>
</dbReference>
<dbReference type="PANTHER" id="PTHR11886:SF35">
    <property type="entry name" value="DYNEIN LIGHT CHAIN"/>
    <property type="match status" value="1"/>
</dbReference>
<accession>A0A1B7T7N8</accession>
<evidence type="ECO:0000313" key="3">
    <source>
        <dbReference type="Proteomes" id="UP000092321"/>
    </source>
</evidence>
<protein>
    <recommendedName>
        <fullName evidence="1">Dynein light chain</fullName>
    </recommendedName>
</protein>
<name>A0A1B7T7N8_9ASCO</name>
<dbReference type="CDD" id="cd21450">
    <property type="entry name" value="DLC-like_DYNLL1-like"/>
    <property type="match status" value="1"/>
</dbReference>
<dbReference type="Gene3D" id="3.30.740.10">
    <property type="entry name" value="Protein Inhibitor Of Neuronal Nitric Oxide Synthase"/>
    <property type="match status" value="1"/>
</dbReference>
<keyword evidence="3" id="KW-1185">Reference proteome</keyword>
<dbReference type="GO" id="GO:0007017">
    <property type="term" value="P:microtubule-based process"/>
    <property type="evidence" value="ECO:0007669"/>
    <property type="project" value="InterPro"/>
</dbReference>
<reference evidence="3" key="1">
    <citation type="journal article" date="2016" name="Proc. Natl. Acad. Sci. U.S.A.">
        <title>Comparative genomics of biotechnologically important yeasts.</title>
        <authorList>
            <person name="Riley R."/>
            <person name="Haridas S."/>
            <person name="Wolfe K.H."/>
            <person name="Lopes M.R."/>
            <person name="Hittinger C.T."/>
            <person name="Goeker M."/>
            <person name="Salamov A.A."/>
            <person name="Wisecaver J.H."/>
            <person name="Long T.M."/>
            <person name="Calvey C.H."/>
            <person name="Aerts A.L."/>
            <person name="Barry K.W."/>
            <person name="Choi C."/>
            <person name="Clum A."/>
            <person name="Coughlan A.Y."/>
            <person name="Deshpande S."/>
            <person name="Douglass A.P."/>
            <person name="Hanson S.J."/>
            <person name="Klenk H.-P."/>
            <person name="LaButti K.M."/>
            <person name="Lapidus A."/>
            <person name="Lindquist E.A."/>
            <person name="Lipzen A.M."/>
            <person name="Meier-Kolthoff J.P."/>
            <person name="Ohm R.A."/>
            <person name="Otillar R.P."/>
            <person name="Pangilinan J.L."/>
            <person name="Peng Y."/>
            <person name="Rokas A."/>
            <person name="Rosa C.A."/>
            <person name="Scheuner C."/>
            <person name="Sibirny A.A."/>
            <person name="Slot J.C."/>
            <person name="Stielow J.B."/>
            <person name="Sun H."/>
            <person name="Kurtzman C.P."/>
            <person name="Blackwell M."/>
            <person name="Grigoriev I.V."/>
            <person name="Jeffries T.W."/>
        </authorList>
    </citation>
    <scope>NUCLEOTIDE SEQUENCE [LARGE SCALE GENOMIC DNA]</scope>
    <source>
        <strain evidence="3">NRRL Y-1626</strain>
    </source>
</reference>
<dbReference type="Pfam" id="PF01221">
    <property type="entry name" value="Dynein_light"/>
    <property type="match status" value="1"/>
</dbReference>
<dbReference type="InterPro" id="IPR037177">
    <property type="entry name" value="DLC_sf"/>
</dbReference>
<keyword evidence="1" id="KW-0243">Dynein</keyword>
<sequence>MTVNVSEIDPKISVKSSDLINDELEEYILKLVSKTMSNFSFENTNETDIAKDIKLDLDSYTQKNATKGYWCVVVGRNFGSYMSYEKGYFIHLCYSNISFQIFKMA</sequence>
<keyword evidence="1" id="KW-0963">Cytoplasm</keyword>
<dbReference type="PANTHER" id="PTHR11886">
    <property type="entry name" value="DYNEIN LIGHT CHAIN"/>
    <property type="match status" value="1"/>
</dbReference>
<evidence type="ECO:0000313" key="2">
    <source>
        <dbReference type="EMBL" id="OBA24749.1"/>
    </source>
</evidence>
<comment type="caution">
    <text evidence="2">The sequence shown here is derived from an EMBL/GenBank/DDBJ whole genome shotgun (WGS) entry which is preliminary data.</text>
</comment>
<dbReference type="InterPro" id="IPR001372">
    <property type="entry name" value="Dynein_light_chain_typ-1/2"/>
</dbReference>
<comment type="subcellular location">
    <subcellularLocation>
        <location evidence="1">Cytoplasm</location>
        <location evidence="1">Cytoskeleton</location>
    </subcellularLocation>
</comment>
<dbReference type="GO" id="GO:0005868">
    <property type="term" value="C:cytoplasmic dynein complex"/>
    <property type="evidence" value="ECO:0007669"/>
    <property type="project" value="TreeGrafter"/>
</dbReference>
<evidence type="ECO:0000256" key="1">
    <source>
        <dbReference type="RuleBase" id="RU365010"/>
    </source>
</evidence>
<comment type="subunit">
    <text evidence="1">Cytoplasmic dynein consists of two catalytic heavy chains (HCs) and a number of non-catalytic subunits which present intermediate chains (ICs), light intermediate chains (LICs) and light chains (LCs).</text>
</comment>
<dbReference type="GO" id="GO:0045505">
    <property type="term" value="F:dynein intermediate chain binding"/>
    <property type="evidence" value="ECO:0007669"/>
    <property type="project" value="TreeGrafter"/>
</dbReference>
<comment type="similarity">
    <text evidence="1">Belongs to the dynein light chain family.</text>
</comment>
<keyword evidence="1" id="KW-0505">Motor protein</keyword>
<comment type="function">
    <text evidence="1">Acts as one of several non-catalytic accessory components of the cytoplasmic dynein complex that are thought to be involved in linking dynein to cargos and to adapter proteins that regulate dynein function. Cytoplasmic dynein acts as a motor for the intracellular retrograde motility of vesicles and organelles along microtubules. May play a role in changing or maintaining the spatial distribution of cytoskeletal structures.</text>
</comment>
<dbReference type="AlphaFoldDB" id="A0A1B7T7N8"/>
<dbReference type="EMBL" id="LXPE01000446">
    <property type="protein sequence ID" value="OBA24749.1"/>
    <property type="molecule type" value="Genomic_DNA"/>
</dbReference>
<dbReference type="Proteomes" id="UP000092321">
    <property type="component" value="Unassembled WGS sequence"/>
</dbReference>
<dbReference type="GO" id="GO:0005874">
    <property type="term" value="C:microtubule"/>
    <property type="evidence" value="ECO:0007669"/>
    <property type="project" value="UniProtKB-KW"/>
</dbReference>
<gene>
    <name evidence="2" type="ORF">HANVADRAFT_54312</name>
</gene>